<dbReference type="AlphaFoldDB" id="A0A9P7JLS1"/>
<gene>
    <name evidence="2" type="ORF">F5147DRAFT_789474</name>
</gene>
<organism evidence="2 3">
    <name type="scientific">Suillus discolor</name>
    <dbReference type="NCBI Taxonomy" id="1912936"/>
    <lineage>
        <taxon>Eukaryota</taxon>
        <taxon>Fungi</taxon>
        <taxon>Dikarya</taxon>
        <taxon>Basidiomycota</taxon>
        <taxon>Agaricomycotina</taxon>
        <taxon>Agaricomycetes</taxon>
        <taxon>Agaricomycetidae</taxon>
        <taxon>Boletales</taxon>
        <taxon>Suillineae</taxon>
        <taxon>Suillaceae</taxon>
        <taxon>Suillus</taxon>
    </lineage>
</organism>
<feature type="region of interest" description="Disordered" evidence="1">
    <location>
        <begin position="438"/>
        <end position="473"/>
    </location>
</feature>
<dbReference type="Proteomes" id="UP000823399">
    <property type="component" value="Unassembled WGS sequence"/>
</dbReference>
<dbReference type="EMBL" id="JABBWM010000122">
    <property type="protein sequence ID" value="KAG2088367.1"/>
    <property type="molecule type" value="Genomic_DNA"/>
</dbReference>
<dbReference type="GeneID" id="64705279"/>
<dbReference type="RefSeq" id="XP_041285503.1">
    <property type="nucleotide sequence ID" value="XM_041443020.1"/>
</dbReference>
<comment type="caution">
    <text evidence="2">The sequence shown here is derived from an EMBL/GenBank/DDBJ whole genome shotgun (WGS) entry which is preliminary data.</text>
</comment>
<evidence type="ECO:0000256" key="1">
    <source>
        <dbReference type="SAM" id="MobiDB-lite"/>
    </source>
</evidence>
<name>A0A9P7JLS1_9AGAM</name>
<accession>A0A9P7JLS1</accession>
<reference evidence="2" key="1">
    <citation type="journal article" date="2020" name="New Phytol.">
        <title>Comparative genomics reveals dynamic genome evolution in host specialist ectomycorrhizal fungi.</title>
        <authorList>
            <person name="Lofgren L.A."/>
            <person name="Nguyen N.H."/>
            <person name="Vilgalys R."/>
            <person name="Ruytinx J."/>
            <person name="Liao H.L."/>
            <person name="Branco S."/>
            <person name="Kuo A."/>
            <person name="LaButti K."/>
            <person name="Lipzen A."/>
            <person name="Andreopoulos W."/>
            <person name="Pangilinan J."/>
            <person name="Riley R."/>
            <person name="Hundley H."/>
            <person name="Na H."/>
            <person name="Barry K."/>
            <person name="Grigoriev I.V."/>
            <person name="Stajich J.E."/>
            <person name="Kennedy P.G."/>
        </authorList>
    </citation>
    <scope>NUCLEOTIDE SEQUENCE</scope>
    <source>
        <strain evidence="2">FC423</strain>
    </source>
</reference>
<protein>
    <submittedName>
        <fullName evidence="2">Uncharacterized protein</fullName>
    </submittedName>
</protein>
<evidence type="ECO:0000313" key="3">
    <source>
        <dbReference type="Proteomes" id="UP000823399"/>
    </source>
</evidence>
<feature type="region of interest" description="Disordered" evidence="1">
    <location>
        <begin position="1"/>
        <end position="21"/>
    </location>
</feature>
<evidence type="ECO:0000313" key="2">
    <source>
        <dbReference type="EMBL" id="KAG2088367.1"/>
    </source>
</evidence>
<feature type="compositionally biased region" description="Acidic residues" evidence="1">
    <location>
        <begin position="362"/>
        <end position="374"/>
    </location>
</feature>
<feature type="compositionally biased region" description="Basic and acidic residues" evidence="1">
    <location>
        <begin position="451"/>
        <end position="473"/>
    </location>
</feature>
<dbReference type="OrthoDB" id="2622237at2759"/>
<feature type="region of interest" description="Disordered" evidence="1">
    <location>
        <begin position="361"/>
        <end position="380"/>
    </location>
</feature>
<keyword evidence="3" id="KW-1185">Reference proteome</keyword>
<sequence>MIAVKHGNINPPHHSKNDTPQQAALRWSNVIQHPRQTAWPFNLVQTPAHNLKLVFKFRHSESHQFMKSIKVVVWHKKIVAEIRGRRHGVHDSQSFSHVSIDDYEYIAEAIAGDDDRYNLSYTPSSSQLVVILPSPIHKNFLMPLRKSMDAVFASMGIAPEYGEFMIQMNSTLNERGTSGSQAKPLGQPDILVEFHDKESGRLQLWGTEVSYSETREDVLFKLQDYVDGAPNIVALTLFNIKENIRHLPPKESSKTFDTLNEVELVVPFHKWIRKYNKPFPGPVTVFRHNWVSAVTVTVTMWLRRPAGQLDLNDHNNEFYQCAELTPNADTTGLANVQCLFQHTLLRIWDTTLDHIDQLAAEDAAEESSSDESNSDEPSTAVMDPSLLACRTWVPPALLFDWETVMPYLQRGLKQTRYDRYSSWHENLLKHKALEMENLSGGGSTKRSRKYRLLESERSTESLADRSEIGTMRE</sequence>
<proteinExistence type="predicted"/>